<reference evidence="4" key="2">
    <citation type="submission" date="2012-11" db="EMBL/GenBank/DDBJ databases">
        <authorList>
            <person name="Kuo A."/>
            <person name="Curtis B.A."/>
            <person name="Tanifuji G."/>
            <person name="Burki F."/>
            <person name="Gruber A."/>
            <person name="Irimia M."/>
            <person name="Maruyama S."/>
            <person name="Arias M.C."/>
            <person name="Ball S.G."/>
            <person name="Gile G.H."/>
            <person name="Hirakawa Y."/>
            <person name="Hopkins J.F."/>
            <person name="Rensing S.A."/>
            <person name="Schmutz J."/>
            <person name="Symeonidi A."/>
            <person name="Elias M."/>
            <person name="Eveleigh R.J."/>
            <person name="Herman E.K."/>
            <person name="Klute M.J."/>
            <person name="Nakayama T."/>
            <person name="Obornik M."/>
            <person name="Reyes-Prieto A."/>
            <person name="Armbrust E.V."/>
            <person name="Aves S.J."/>
            <person name="Beiko R.G."/>
            <person name="Coutinho P."/>
            <person name="Dacks J.B."/>
            <person name="Durnford D.G."/>
            <person name="Fast N.M."/>
            <person name="Green B.R."/>
            <person name="Grisdale C."/>
            <person name="Hempe F."/>
            <person name="Henrissat B."/>
            <person name="Hoppner M.P."/>
            <person name="Ishida K.-I."/>
            <person name="Kim E."/>
            <person name="Koreny L."/>
            <person name="Kroth P.G."/>
            <person name="Liu Y."/>
            <person name="Malik S.-B."/>
            <person name="Maier U.G."/>
            <person name="McRose D."/>
            <person name="Mock T."/>
            <person name="Neilson J.A."/>
            <person name="Onodera N.T."/>
            <person name="Poole A.M."/>
            <person name="Pritham E.J."/>
            <person name="Richards T.A."/>
            <person name="Rocap G."/>
            <person name="Roy S.W."/>
            <person name="Sarai C."/>
            <person name="Schaack S."/>
            <person name="Shirato S."/>
            <person name="Slamovits C.H."/>
            <person name="Spencer D.F."/>
            <person name="Suzuki S."/>
            <person name="Worden A.Z."/>
            <person name="Zauner S."/>
            <person name="Barry K."/>
            <person name="Bell C."/>
            <person name="Bharti A.K."/>
            <person name="Crow J.A."/>
            <person name="Grimwood J."/>
            <person name="Kramer R."/>
            <person name="Lindquist E."/>
            <person name="Lucas S."/>
            <person name="Salamov A."/>
            <person name="McFadden G.I."/>
            <person name="Lane C.E."/>
            <person name="Keeling P.J."/>
            <person name="Gray M.W."/>
            <person name="Grigoriev I.V."/>
            <person name="Archibald J.M."/>
        </authorList>
    </citation>
    <scope>NUCLEOTIDE SEQUENCE</scope>
    <source>
        <strain evidence="4">CCMP2712</strain>
    </source>
</reference>
<accession>L1IVE7</accession>
<reference evidence="2 4" key="1">
    <citation type="journal article" date="2012" name="Nature">
        <title>Algal genomes reveal evolutionary mosaicism and the fate of nucleomorphs.</title>
        <authorList>
            <consortium name="DOE Joint Genome Institute"/>
            <person name="Curtis B.A."/>
            <person name="Tanifuji G."/>
            <person name="Burki F."/>
            <person name="Gruber A."/>
            <person name="Irimia M."/>
            <person name="Maruyama S."/>
            <person name="Arias M.C."/>
            <person name="Ball S.G."/>
            <person name="Gile G.H."/>
            <person name="Hirakawa Y."/>
            <person name="Hopkins J.F."/>
            <person name="Kuo A."/>
            <person name="Rensing S.A."/>
            <person name="Schmutz J."/>
            <person name="Symeonidi A."/>
            <person name="Elias M."/>
            <person name="Eveleigh R.J."/>
            <person name="Herman E.K."/>
            <person name="Klute M.J."/>
            <person name="Nakayama T."/>
            <person name="Obornik M."/>
            <person name="Reyes-Prieto A."/>
            <person name="Armbrust E.V."/>
            <person name="Aves S.J."/>
            <person name="Beiko R.G."/>
            <person name="Coutinho P."/>
            <person name="Dacks J.B."/>
            <person name="Durnford D.G."/>
            <person name="Fast N.M."/>
            <person name="Green B.R."/>
            <person name="Grisdale C.J."/>
            <person name="Hempel F."/>
            <person name="Henrissat B."/>
            <person name="Hoppner M.P."/>
            <person name="Ishida K."/>
            <person name="Kim E."/>
            <person name="Koreny L."/>
            <person name="Kroth P.G."/>
            <person name="Liu Y."/>
            <person name="Malik S.B."/>
            <person name="Maier U.G."/>
            <person name="McRose D."/>
            <person name="Mock T."/>
            <person name="Neilson J.A."/>
            <person name="Onodera N.T."/>
            <person name="Poole A.M."/>
            <person name="Pritham E.J."/>
            <person name="Richards T.A."/>
            <person name="Rocap G."/>
            <person name="Roy S.W."/>
            <person name="Sarai C."/>
            <person name="Schaack S."/>
            <person name="Shirato S."/>
            <person name="Slamovits C.H."/>
            <person name="Spencer D.F."/>
            <person name="Suzuki S."/>
            <person name="Worden A.Z."/>
            <person name="Zauner S."/>
            <person name="Barry K."/>
            <person name="Bell C."/>
            <person name="Bharti A.K."/>
            <person name="Crow J.A."/>
            <person name="Grimwood J."/>
            <person name="Kramer R."/>
            <person name="Lindquist E."/>
            <person name="Lucas S."/>
            <person name="Salamov A."/>
            <person name="McFadden G.I."/>
            <person name="Lane C.E."/>
            <person name="Keeling P.J."/>
            <person name="Gray M.W."/>
            <person name="Grigoriev I.V."/>
            <person name="Archibald J.M."/>
        </authorList>
    </citation>
    <scope>NUCLEOTIDE SEQUENCE</scope>
    <source>
        <strain evidence="2 4">CCMP2712</strain>
    </source>
</reference>
<reference evidence="3" key="3">
    <citation type="submission" date="2015-06" db="UniProtKB">
        <authorList>
            <consortium name="EnsemblProtists"/>
        </authorList>
    </citation>
    <scope>IDENTIFICATION</scope>
</reference>
<feature type="compositionally biased region" description="Low complexity" evidence="1">
    <location>
        <begin position="60"/>
        <end position="73"/>
    </location>
</feature>
<dbReference type="EMBL" id="JH993033">
    <property type="protein sequence ID" value="EKX40231.1"/>
    <property type="molecule type" value="Genomic_DNA"/>
</dbReference>
<dbReference type="EnsemblProtists" id="EKX40231">
    <property type="protein sequence ID" value="EKX40231"/>
    <property type="gene ID" value="GUITHDRAFT_154196"/>
</dbReference>
<name>L1IVE7_GUITC</name>
<proteinExistence type="predicted"/>
<evidence type="ECO:0000313" key="2">
    <source>
        <dbReference type="EMBL" id="EKX40231.1"/>
    </source>
</evidence>
<protein>
    <submittedName>
        <fullName evidence="2 3">Uncharacterized protein</fullName>
    </submittedName>
</protein>
<keyword evidence="4" id="KW-1185">Reference proteome</keyword>
<evidence type="ECO:0000313" key="3">
    <source>
        <dbReference type="EnsemblProtists" id="EKX40231"/>
    </source>
</evidence>
<sequence>MCQGMSCSLAGIFVALFRSAVMFAWSLLLPLDRHEVLQDTPLNQAVDDHNELVGHEDSSASDSQSSRALTRSASANHAHHAALRMEAGSHLSLRCKLLEHPDSHACSCSCLRCMKRMRSELLSSFEQARLQGYIVVTTREAAGRHQQGRRRRSVL</sequence>
<evidence type="ECO:0000313" key="4">
    <source>
        <dbReference type="Proteomes" id="UP000011087"/>
    </source>
</evidence>
<dbReference type="Proteomes" id="UP000011087">
    <property type="component" value="Unassembled WGS sequence"/>
</dbReference>
<feature type="region of interest" description="Disordered" evidence="1">
    <location>
        <begin position="54"/>
        <end position="73"/>
    </location>
</feature>
<dbReference type="HOGENOM" id="CLU_1698878_0_0_1"/>
<dbReference type="KEGG" id="gtt:GUITHDRAFT_154196"/>
<dbReference type="PaxDb" id="55529-EKX40231"/>
<organism evidence="2">
    <name type="scientific">Guillardia theta (strain CCMP2712)</name>
    <name type="common">Cryptophyte</name>
    <dbReference type="NCBI Taxonomy" id="905079"/>
    <lineage>
        <taxon>Eukaryota</taxon>
        <taxon>Cryptophyceae</taxon>
        <taxon>Pyrenomonadales</taxon>
        <taxon>Geminigeraceae</taxon>
        <taxon>Guillardia</taxon>
    </lineage>
</organism>
<dbReference type="AlphaFoldDB" id="L1IVE7"/>
<gene>
    <name evidence="2" type="ORF">GUITHDRAFT_154196</name>
</gene>
<dbReference type="RefSeq" id="XP_005827211.1">
    <property type="nucleotide sequence ID" value="XM_005827154.1"/>
</dbReference>
<evidence type="ECO:0000256" key="1">
    <source>
        <dbReference type="SAM" id="MobiDB-lite"/>
    </source>
</evidence>
<dbReference type="GeneID" id="17296996"/>